<dbReference type="Pfam" id="PF09832">
    <property type="entry name" value="DUF2059"/>
    <property type="match status" value="1"/>
</dbReference>
<sequence length="254" mass="27563">MAAPSAQQVVTASPIDDIVAQYPAMLKQGIQDGLAQVGQLPPAVTATIGQVVSLSFRNADIEQQIVENLENNLTSEQLASVHSWYETPVARKIAEAEIAASAPSVWKDIQAQGPELSRKYRNTERSRMFERYDRAARATESAVDTTMAVQLGLASAMVSLSPNSMSQDELRQAIESQRSTLRGVVGQQVFDSYLYTYEDISAQEMSLYLDFLESPPGVAFSRTVASSIQQAISEPIESVSAQMARLLSPTGGSQ</sequence>
<gene>
    <name evidence="2" type="ORF">QVZ43_02310</name>
</gene>
<evidence type="ECO:0000259" key="1">
    <source>
        <dbReference type="Pfam" id="PF09832"/>
    </source>
</evidence>
<comment type="caution">
    <text evidence="2">The sequence shown here is derived from an EMBL/GenBank/DDBJ whole genome shotgun (WGS) entry which is preliminary data.</text>
</comment>
<dbReference type="Proteomes" id="UP001168640">
    <property type="component" value="Unassembled WGS sequence"/>
</dbReference>
<proteinExistence type="predicted"/>
<reference evidence="2" key="1">
    <citation type="submission" date="2023-07" db="EMBL/GenBank/DDBJ databases">
        <title>Marinobacter sp. chi1 genome sequencing and assembly.</title>
        <authorList>
            <person name="Park S."/>
        </authorList>
    </citation>
    <scope>NUCLEOTIDE SEQUENCE</scope>
    <source>
        <strain evidence="2">Chi1</strain>
    </source>
</reference>
<dbReference type="EMBL" id="JAUMIS010000001">
    <property type="protein sequence ID" value="MDO3720536.1"/>
    <property type="molecule type" value="Genomic_DNA"/>
</dbReference>
<accession>A0ABT8VX51</accession>
<evidence type="ECO:0000313" key="3">
    <source>
        <dbReference type="Proteomes" id="UP001168640"/>
    </source>
</evidence>
<protein>
    <submittedName>
        <fullName evidence="2">DUF2059 domain-containing protein</fullName>
    </submittedName>
</protein>
<organism evidence="2 3">
    <name type="scientific">Marinobacter suaedae</name>
    <dbReference type="NCBI Taxonomy" id="3057675"/>
    <lineage>
        <taxon>Bacteria</taxon>
        <taxon>Pseudomonadati</taxon>
        <taxon>Pseudomonadota</taxon>
        <taxon>Gammaproteobacteria</taxon>
        <taxon>Pseudomonadales</taxon>
        <taxon>Marinobacteraceae</taxon>
        <taxon>Marinobacter</taxon>
    </lineage>
</organism>
<keyword evidence="3" id="KW-1185">Reference proteome</keyword>
<name>A0ABT8VX51_9GAMM</name>
<dbReference type="RefSeq" id="WP_302908716.1">
    <property type="nucleotide sequence ID" value="NZ_JAUMIS010000001.1"/>
</dbReference>
<feature type="domain" description="DUF2059" evidence="1">
    <location>
        <begin position="60"/>
        <end position="118"/>
    </location>
</feature>
<evidence type="ECO:0000313" key="2">
    <source>
        <dbReference type="EMBL" id="MDO3720536.1"/>
    </source>
</evidence>
<dbReference type="InterPro" id="IPR018637">
    <property type="entry name" value="DUF2059"/>
</dbReference>